<protein>
    <submittedName>
        <fullName evidence="2">Glutamine amidotransferase</fullName>
    </submittedName>
</protein>
<dbReference type="Pfam" id="PF00117">
    <property type="entry name" value="GATase"/>
    <property type="match status" value="1"/>
</dbReference>
<dbReference type="AlphaFoldDB" id="A0A939DYA3"/>
<evidence type="ECO:0000313" key="3">
    <source>
        <dbReference type="Proteomes" id="UP000664332"/>
    </source>
</evidence>
<dbReference type="PROSITE" id="PS51273">
    <property type="entry name" value="GATASE_TYPE_1"/>
    <property type="match status" value="1"/>
</dbReference>
<sequence>MVSTPTTKPFLLLSTRPEDDMAAQEHQSFIRLTGLSENTLIQHRVEQTPLGEVDLSQWAGIFLGGSPFNSTDTDKSDLQLRVENCLRSVVGQALEVDFPVFGACFGVGTIAGIAGGIVDRTYGEPAGCITIHQTPAGREDPILAGMPDRFAALVGHKEACSRLPENSVLLVEGEACPIQMFRIGANIYVTQFHPELERDSFIARLNAYKHGGYYGPDEYDRVVATLDGHDLSVAPTMLKNFARIYATGA</sequence>
<reference evidence="2" key="1">
    <citation type="submission" date="2021-03" db="EMBL/GenBank/DDBJ databases">
        <authorList>
            <person name="Sun Q."/>
        </authorList>
    </citation>
    <scope>NUCLEOTIDE SEQUENCE</scope>
    <source>
        <strain evidence="2">CCM 8862</strain>
    </source>
</reference>
<dbReference type="SUPFAM" id="SSF52317">
    <property type="entry name" value="Class I glutamine amidotransferase-like"/>
    <property type="match status" value="1"/>
</dbReference>
<keyword evidence="3" id="KW-1185">Reference proteome</keyword>
<dbReference type="Gene3D" id="3.40.50.880">
    <property type="match status" value="1"/>
</dbReference>
<organism evidence="2 3">
    <name type="scientific">Corynebacterium mendelii</name>
    <dbReference type="NCBI Taxonomy" id="2765362"/>
    <lineage>
        <taxon>Bacteria</taxon>
        <taxon>Bacillati</taxon>
        <taxon>Actinomycetota</taxon>
        <taxon>Actinomycetes</taxon>
        <taxon>Mycobacteriales</taxon>
        <taxon>Corynebacteriaceae</taxon>
        <taxon>Corynebacterium</taxon>
    </lineage>
</organism>
<name>A0A939DYA3_9CORY</name>
<dbReference type="InterPro" id="IPR029062">
    <property type="entry name" value="Class_I_gatase-like"/>
</dbReference>
<dbReference type="NCBIfam" id="NF005743">
    <property type="entry name" value="PRK07567.1"/>
    <property type="match status" value="1"/>
</dbReference>
<dbReference type="RefSeq" id="WP_207118169.1">
    <property type="nucleotide sequence ID" value="NZ_JBHUKW010000002.1"/>
</dbReference>
<evidence type="ECO:0000259" key="1">
    <source>
        <dbReference type="Pfam" id="PF00117"/>
    </source>
</evidence>
<dbReference type="InterPro" id="IPR044992">
    <property type="entry name" value="ChyE-like"/>
</dbReference>
<evidence type="ECO:0000313" key="2">
    <source>
        <dbReference type="EMBL" id="MBN9643465.1"/>
    </source>
</evidence>
<dbReference type="GO" id="GO:0005829">
    <property type="term" value="C:cytosol"/>
    <property type="evidence" value="ECO:0007669"/>
    <property type="project" value="TreeGrafter"/>
</dbReference>
<dbReference type="Proteomes" id="UP000664332">
    <property type="component" value="Unassembled WGS sequence"/>
</dbReference>
<comment type="caution">
    <text evidence="2">The sequence shown here is derived from an EMBL/GenBank/DDBJ whole genome shotgun (WGS) entry which is preliminary data.</text>
</comment>
<dbReference type="EMBL" id="JAFLEQ010000003">
    <property type="protein sequence ID" value="MBN9643465.1"/>
    <property type="molecule type" value="Genomic_DNA"/>
</dbReference>
<dbReference type="PANTHER" id="PTHR42695">
    <property type="entry name" value="GLUTAMINE AMIDOTRANSFERASE YLR126C-RELATED"/>
    <property type="match status" value="1"/>
</dbReference>
<dbReference type="PANTHER" id="PTHR42695:SF5">
    <property type="entry name" value="GLUTAMINE AMIDOTRANSFERASE YLR126C-RELATED"/>
    <property type="match status" value="1"/>
</dbReference>
<keyword evidence="2" id="KW-0315">Glutamine amidotransferase</keyword>
<proteinExistence type="predicted"/>
<feature type="domain" description="Glutamine amidotransferase" evidence="1">
    <location>
        <begin position="54"/>
        <end position="196"/>
    </location>
</feature>
<dbReference type="InterPro" id="IPR017926">
    <property type="entry name" value="GATASE"/>
</dbReference>
<gene>
    <name evidence="2" type="ORF">JZY06_02310</name>
</gene>
<dbReference type="CDD" id="cd01741">
    <property type="entry name" value="GATase1_1"/>
    <property type="match status" value="1"/>
</dbReference>
<accession>A0A939DYA3</accession>